<dbReference type="InterPro" id="IPR056980">
    <property type="entry name" value="ARM_RUK"/>
</dbReference>
<dbReference type="GO" id="GO:0008017">
    <property type="term" value="F:microtubule binding"/>
    <property type="evidence" value="ECO:0007669"/>
    <property type="project" value="InterPro"/>
</dbReference>
<dbReference type="PANTHER" id="PTHR46562:SF1">
    <property type="entry name" value="SERINE_THREONINE-PROTEIN KINASE ULK4"/>
    <property type="match status" value="1"/>
</dbReference>
<sequence>MPKTYQHYEGQSWCFVAGILDTVSSDIQQVMGGKRAHPRSTIHLFRVILHLLGSVSFNHRVVTSQVLLQLANLMKILETPFKVSDILNEATVSQCFEFLLGDLTNANLQVVRRIGNLLEFATAKDMDDFLEPTLELCRAFIICGIGSNRSIVLTKEPALLVDGAFSMSIAVDQQSYIVDICDLGGSMGIFLEVVGNSDPHISIWRQIACAYLGRDVVKEPGMVLTSVATVWHGSAVRAQDTVACYVIFIRNDVGLLYMVLLAKSVFALPVLVGM</sequence>
<dbReference type="PANTHER" id="PTHR46562">
    <property type="entry name" value="SERINE/THREONINE-KINASE ULK4-LIKE PROTEIN-RELATED"/>
    <property type="match status" value="1"/>
</dbReference>
<reference evidence="3" key="1">
    <citation type="submission" date="2015-06" db="UniProtKB">
        <authorList>
            <consortium name="EnsemblPlants"/>
        </authorList>
    </citation>
    <scope>IDENTIFICATION</scope>
</reference>
<dbReference type="GO" id="GO:0000914">
    <property type="term" value="P:phragmoplast assembly"/>
    <property type="evidence" value="ECO:0007669"/>
    <property type="project" value="InterPro"/>
</dbReference>
<feature type="domain" description="Serine/threonine-protein kinase ULK4/RUNKEL HEAT repeats" evidence="1">
    <location>
        <begin position="20"/>
        <end position="83"/>
    </location>
</feature>
<evidence type="ECO:0000259" key="2">
    <source>
        <dbReference type="Pfam" id="PF24970"/>
    </source>
</evidence>
<accession>N1R592</accession>
<dbReference type="InterPro" id="IPR056981">
    <property type="entry name" value="HEAT_ULK4_RUNKEL"/>
</dbReference>
<dbReference type="AlphaFoldDB" id="N1R592"/>
<protein>
    <submittedName>
        <fullName evidence="3">Uncharacterized protein</fullName>
    </submittedName>
</protein>
<name>N1R592_AEGTA</name>
<dbReference type="EnsemblPlants" id="EMT33332">
    <property type="protein sequence ID" value="EMT33332"/>
    <property type="gene ID" value="F775_03538"/>
</dbReference>
<organism evidence="3">
    <name type="scientific">Aegilops tauschii</name>
    <name type="common">Tausch's goatgrass</name>
    <name type="synonym">Aegilops squarrosa</name>
    <dbReference type="NCBI Taxonomy" id="37682"/>
    <lineage>
        <taxon>Eukaryota</taxon>
        <taxon>Viridiplantae</taxon>
        <taxon>Streptophyta</taxon>
        <taxon>Embryophyta</taxon>
        <taxon>Tracheophyta</taxon>
        <taxon>Spermatophyta</taxon>
        <taxon>Magnoliopsida</taxon>
        <taxon>Liliopsida</taxon>
        <taxon>Poales</taxon>
        <taxon>Poaceae</taxon>
        <taxon>BOP clade</taxon>
        <taxon>Pooideae</taxon>
        <taxon>Triticodae</taxon>
        <taxon>Triticeae</taxon>
        <taxon>Triticinae</taxon>
        <taxon>Aegilops</taxon>
    </lineage>
</organism>
<evidence type="ECO:0000259" key="1">
    <source>
        <dbReference type="Pfam" id="PF23606"/>
    </source>
</evidence>
<proteinExistence type="predicted"/>
<dbReference type="Pfam" id="PF24970">
    <property type="entry name" value="ARM_RUK"/>
    <property type="match status" value="1"/>
</dbReference>
<evidence type="ECO:0000313" key="3">
    <source>
        <dbReference type="EnsemblPlants" id="EMT33332"/>
    </source>
</evidence>
<dbReference type="Pfam" id="PF23606">
    <property type="entry name" value="HEAT_ULK4"/>
    <property type="match status" value="1"/>
</dbReference>
<feature type="domain" description="RUNKEL ARM-repeat" evidence="2">
    <location>
        <begin position="107"/>
        <end position="202"/>
    </location>
</feature>
<dbReference type="InterPro" id="IPR044591">
    <property type="entry name" value="RUK"/>
</dbReference>